<dbReference type="AlphaFoldDB" id="A0A4Q1S9T0"/>
<evidence type="ECO:0000313" key="7">
    <source>
        <dbReference type="Proteomes" id="UP000290253"/>
    </source>
</evidence>
<evidence type="ECO:0000256" key="1">
    <source>
        <dbReference type="ARBA" id="ARBA00023015"/>
    </source>
</evidence>
<dbReference type="PRINTS" id="PR00455">
    <property type="entry name" value="HTHTETR"/>
</dbReference>
<dbReference type="PANTHER" id="PTHR47506">
    <property type="entry name" value="TRANSCRIPTIONAL REGULATORY PROTEIN"/>
    <property type="match status" value="1"/>
</dbReference>
<dbReference type="OrthoDB" id="9814200at2"/>
<dbReference type="InterPro" id="IPR001647">
    <property type="entry name" value="HTH_TetR"/>
</dbReference>
<dbReference type="PANTHER" id="PTHR47506:SF3">
    <property type="entry name" value="HTH-TYPE TRANSCRIPTIONAL REGULATOR LMRA"/>
    <property type="match status" value="1"/>
</dbReference>
<evidence type="ECO:0000256" key="4">
    <source>
        <dbReference type="PROSITE-ProRule" id="PRU00335"/>
    </source>
</evidence>
<proteinExistence type="predicted"/>
<dbReference type="SUPFAM" id="SSF46689">
    <property type="entry name" value="Homeodomain-like"/>
    <property type="match status" value="1"/>
</dbReference>
<name>A0A4Q1S9T0_9BACT</name>
<dbReference type="PROSITE" id="PS01081">
    <property type="entry name" value="HTH_TETR_1"/>
    <property type="match status" value="1"/>
</dbReference>
<dbReference type="PROSITE" id="PS50977">
    <property type="entry name" value="HTH_TETR_2"/>
    <property type="match status" value="1"/>
</dbReference>
<dbReference type="SUPFAM" id="SSF48498">
    <property type="entry name" value="Tetracyclin repressor-like, C-terminal domain"/>
    <property type="match status" value="1"/>
</dbReference>
<evidence type="ECO:0000256" key="3">
    <source>
        <dbReference type="ARBA" id="ARBA00023163"/>
    </source>
</evidence>
<dbReference type="InterPro" id="IPR009057">
    <property type="entry name" value="Homeodomain-like_sf"/>
</dbReference>
<keyword evidence="2 4" id="KW-0238">DNA-binding</keyword>
<evidence type="ECO:0000259" key="5">
    <source>
        <dbReference type="PROSITE" id="PS50977"/>
    </source>
</evidence>
<sequence>MKKGEITRQRIIELAAPLFNQRGYAGCSMADIMEATGLEKGGIYRYFESKEALAAEAFLFSQRAVRKLRTDDLQKIPGALEKLRYLMDRFVSEPSSIQGGCPLMNTAVDSDDGNAILRDLVHQAFTDWRSRIAAIIRKGIRDGEIQESCRPAELADTLIAALEGALLMSRLDGTGTALQHARNSMDVLLDVYTRK</sequence>
<dbReference type="Pfam" id="PF16925">
    <property type="entry name" value="TetR_C_13"/>
    <property type="match status" value="1"/>
</dbReference>
<evidence type="ECO:0000313" key="6">
    <source>
        <dbReference type="EMBL" id="RXS93436.1"/>
    </source>
</evidence>
<comment type="caution">
    <text evidence="6">The sequence shown here is derived from an EMBL/GenBank/DDBJ whole genome shotgun (WGS) entry which is preliminary data.</text>
</comment>
<dbReference type="InterPro" id="IPR036271">
    <property type="entry name" value="Tet_transcr_reg_TetR-rel_C_sf"/>
</dbReference>
<dbReference type="Proteomes" id="UP000290253">
    <property type="component" value="Unassembled WGS sequence"/>
</dbReference>
<keyword evidence="3" id="KW-0804">Transcription</keyword>
<dbReference type="GO" id="GO:0003677">
    <property type="term" value="F:DNA binding"/>
    <property type="evidence" value="ECO:0007669"/>
    <property type="project" value="UniProtKB-UniRule"/>
</dbReference>
<feature type="DNA-binding region" description="H-T-H motif" evidence="4">
    <location>
        <begin position="28"/>
        <end position="47"/>
    </location>
</feature>
<dbReference type="InterPro" id="IPR023772">
    <property type="entry name" value="DNA-bd_HTH_TetR-type_CS"/>
</dbReference>
<dbReference type="InterPro" id="IPR011075">
    <property type="entry name" value="TetR_C"/>
</dbReference>
<keyword evidence="7" id="KW-1185">Reference proteome</keyword>
<protein>
    <submittedName>
        <fullName evidence="6">TetR/AcrR family transcriptional regulator</fullName>
    </submittedName>
</protein>
<accession>A0A4Q1S9T0</accession>
<dbReference type="RefSeq" id="WP_129209979.1">
    <property type="nucleotide sequence ID" value="NZ_BMGU01000002.1"/>
</dbReference>
<organism evidence="6 7">
    <name type="scientific">Silvibacterium dinghuense</name>
    <dbReference type="NCBI Taxonomy" id="1560006"/>
    <lineage>
        <taxon>Bacteria</taxon>
        <taxon>Pseudomonadati</taxon>
        <taxon>Acidobacteriota</taxon>
        <taxon>Terriglobia</taxon>
        <taxon>Terriglobales</taxon>
        <taxon>Acidobacteriaceae</taxon>
        <taxon>Silvibacterium</taxon>
    </lineage>
</organism>
<reference evidence="6 7" key="1">
    <citation type="journal article" date="2016" name="Int. J. Syst. Evol. Microbiol.">
        <title>Acidipila dinghuensis sp. nov., an acidobacterium isolated from forest soil.</title>
        <authorList>
            <person name="Jiang Y.W."/>
            <person name="Wang J."/>
            <person name="Chen M.H."/>
            <person name="Lv Y.Y."/>
            <person name="Qiu L.H."/>
        </authorList>
    </citation>
    <scope>NUCLEOTIDE SEQUENCE [LARGE SCALE GENOMIC DNA]</scope>
    <source>
        <strain evidence="6 7">DHOF10</strain>
    </source>
</reference>
<dbReference type="Pfam" id="PF00440">
    <property type="entry name" value="TetR_N"/>
    <property type="match status" value="1"/>
</dbReference>
<evidence type="ECO:0000256" key="2">
    <source>
        <dbReference type="ARBA" id="ARBA00023125"/>
    </source>
</evidence>
<keyword evidence="1" id="KW-0805">Transcription regulation</keyword>
<dbReference type="EMBL" id="SDMK01000005">
    <property type="protein sequence ID" value="RXS93436.1"/>
    <property type="molecule type" value="Genomic_DNA"/>
</dbReference>
<gene>
    <name evidence="6" type="ORF">ESZ00_19020</name>
</gene>
<feature type="domain" description="HTH tetR-type" evidence="5">
    <location>
        <begin position="5"/>
        <end position="65"/>
    </location>
</feature>
<dbReference type="Gene3D" id="1.10.357.10">
    <property type="entry name" value="Tetracycline Repressor, domain 2"/>
    <property type="match status" value="1"/>
</dbReference>